<dbReference type="Proteomes" id="UP000596145">
    <property type="component" value="Chromosome"/>
</dbReference>
<keyword evidence="2" id="KW-0057">Aromatic amino acid biosynthesis</keyword>
<organism evidence="5 7">
    <name type="scientific">Corynebacterium glucuronolyticum</name>
    <dbReference type="NCBI Taxonomy" id="39791"/>
    <lineage>
        <taxon>Bacteria</taxon>
        <taxon>Bacillati</taxon>
        <taxon>Actinomycetota</taxon>
        <taxon>Actinomycetes</taxon>
        <taxon>Mycobacteriales</taxon>
        <taxon>Corynebacteriaceae</taxon>
        <taxon>Corynebacterium</taxon>
    </lineage>
</organism>
<dbReference type="Proteomes" id="UP000617681">
    <property type="component" value="Chromosome"/>
</dbReference>
<dbReference type="GO" id="GO:0009423">
    <property type="term" value="P:chorismate biosynthetic process"/>
    <property type="evidence" value="ECO:0007669"/>
    <property type="project" value="TreeGrafter"/>
</dbReference>
<dbReference type="InterPro" id="IPR046346">
    <property type="entry name" value="Aminoacid_DH-like_N_sf"/>
</dbReference>
<feature type="domain" description="SDH C-terminal" evidence="4">
    <location>
        <begin position="239"/>
        <end position="265"/>
    </location>
</feature>
<dbReference type="NCBIfam" id="TIGR01809">
    <property type="entry name" value="Shik-DH-AROM"/>
    <property type="match status" value="1"/>
</dbReference>
<dbReference type="PANTHER" id="PTHR21089:SF1">
    <property type="entry name" value="BIFUNCTIONAL 3-DEHYDROQUINATE DEHYDRATASE_SHIKIMATE DEHYDROGENASE, CHLOROPLASTIC"/>
    <property type="match status" value="1"/>
</dbReference>
<dbReference type="InterPro" id="IPR010110">
    <property type="entry name" value="Shikimate_DH_AroM-type"/>
</dbReference>
<evidence type="ECO:0000313" key="6">
    <source>
        <dbReference type="EMBL" id="QRP69589.1"/>
    </source>
</evidence>
<name>A0A7T4EE23_9CORY</name>
<dbReference type="AlphaFoldDB" id="A0A7T4EE23"/>
<comment type="pathway">
    <text evidence="1">Metabolic intermediate biosynthesis; chorismate biosynthesis; chorismate from D-erythrose 4-phosphate and phosphoenolpyruvate: step 4/7.</text>
</comment>
<dbReference type="EMBL" id="CP066007">
    <property type="protein sequence ID" value="QQB45657.1"/>
    <property type="molecule type" value="Genomic_DNA"/>
</dbReference>
<dbReference type="GO" id="GO:0005829">
    <property type="term" value="C:cytosol"/>
    <property type="evidence" value="ECO:0007669"/>
    <property type="project" value="TreeGrafter"/>
</dbReference>
<dbReference type="GO" id="GO:0009073">
    <property type="term" value="P:aromatic amino acid family biosynthetic process"/>
    <property type="evidence" value="ECO:0007669"/>
    <property type="project" value="UniProtKB-KW"/>
</dbReference>
<dbReference type="NCBIfam" id="NF001311">
    <property type="entry name" value="PRK00258.1-3"/>
    <property type="match status" value="1"/>
</dbReference>
<dbReference type="GeneID" id="92760159"/>
<dbReference type="GO" id="GO:0004764">
    <property type="term" value="F:shikimate 3-dehydrogenase (NADP+) activity"/>
    <property type="evidence" value="ECO:0007669"/>
    <property type="project" value="UniProtKB-EC"/>
</dbReference>
<evidence type="ECO:0000313" key="7">
    <source>
        <dbReference type="Proteomes" id="UP000596145"/>
    </source>
</evidence>
<evidence type="ECO:0000256" key="1">
    <source>
        <dbReference type="ARBA" id="ARBA00004871"/>
    </source>
</evidence>
<proteinExistence type="predicted"/>
<sequence>MNTCYVIGSPIAHSLSPVLHTAGYEAYGIAAEWTFLRHECVAEEVADFISHLDSSVRGVSVTMPCKFAALDVADEVSDRGATIGSANTLVHNEDGTWFADNTDCEGILGALEELGVAGTVRGRDAVVIGGGGTSRPALWALGYLGASGVTVVNRTDKSDELRPIVGDADFHYVDYSVDLASLTSDAAVVISTVPSVVLTGKEEDIAQCPVLDVIYDPRPTPLATAARKKGCSAVEGNVMLSYQSFSQFEQYTGLRAPRDAMRNALDEYLAE</sequence>
<dbReference type="SUPFAM" id="SSF53223">
    <property type="entry name" value="Aminoacid dehydrogenase-like, N-terminal domain"/>
    <property type="match status" value="1"/>
</dbReference>
<dbReference type="GO" id="GO:0050661">
    <property type="term" value="F:NADP binding"/>
    <property type="evidence" value="ECO:0007669"/>
    <property type="project" value="TreeGrafter"/>
</dbReference>
<dbReference type="InterPro" id="IPR036291">
    <property type="entry name" value="NAD(P)-bd_dom_sf"/>
</dbReference>
<dbReference type="Gene3D" id="3.40.50.10860">
    <property type="entry name" value="Leucine Dehydrogenase, chain A, domain 1"/>
    <property type="match status" value="1"/>
</dbReference>
<evidence type="ECO:0000259" key="4">
    <source>
        <dbReference type="Pfam" id="PF18317"/>
    </source>
</evidence>
<dbReference type="CDD" id="cd01065">
    <property type="entry name" value="NAD_bind_Shikimate_DH"/>
    <property type="match status" value="1"/>
</dbReference>
<dbReference type="GO" id="GO:0019632">
    <property type="term" value="P:shikimate metabolic process"/>
    <property type="evidence" value="ECO:0007669"/>
    <property type="project" value="TreeGrafter"/>
</dbReference>
<keyword evidence="2" id="KW-0028">Amino-acid biosynthesis</keyword>
<evidence type="ECO:0000259" key="3">
    <source>
        <dbReference type="Pfam" id="PF08501"/>
    </source>
</evidence>
<gene>
    <name evidence="5" type="ORF">I6I10_09115</name>
    <name evidence="6" type="ORF">I6J21_07025</name>
</gene>
<dbReference type="PANTHER" id="PTHR21089">
    <property type="entry name" value="SHIKIMATE DEHYDROGENASE"/>
    <property type="match status" value="1"/>
</dbReference>
<dbReference type="Gene3D" id="3.40.50.720">
    <property type="entry name" value="NAD(P)-binding Rossmann-like Domain"/>
    <property type="match status" value="1"/>
</dbReference>
<evidence type="ECO:0000313" key="5">
    <source>
        <dbReference type="EMBL" id="QQB45657.1"/>
    </source>
</evidence>
<dbReference type="SUPFAM" id="SSF51735">
    <property type="entry name" value="NAD(P)-binding Rossmann-fold domains"/>
    <property type="match status" value="1"/>
</dbReference>
<evidence type="ECO:0000256" key="2">
    <source>
        <dbReference type="ARBA" id="ARBA00023141"/>
    </source>
</evidence>
<reference evidence="5 7" key="1">
    <citation type="submission" date="2020-12" db="EMBL/GenBank/DDBJ databases">
        <title>FDA dAtabase for Regulatory Grade micrObial Sequences (FDA-ARGOS): Supporting development and validation of Infectious Disease Dx tests.</title>
        <authorList>
            <person name="Sproer C."/>
            <person name="Gronow S."/>
            <person name="Severitt S."/>
            <person name="Schroder I."/>
            <person name="Tallon L."/>
            <person name="Sadzewicz L."/>
            <person name="Zhao X."/>
            <person name="Boylan J."/>
            <person name="Ott S."/>
            <person name="Bowen H."/>
            <person name="Vavikolanu K."/>
            <person name="Mehta A."/>
            <person name="Aluvathingal J."/>
            <person name="Nadendla S."/>
            <person name="Lowell S."/>
            <person name="Myers T."/>
            <person name="Yan Y."/>
            <person name="Sichtig H."/>
        </authorList>
    </citation>
    <scope>NUCLEOTIDE SEQUENCE [LARGE SCALE GENOMIC DNA]</scope>
    <source>
        <strain evidence="5 7">FDAARGOS_1053</strain>
        <strain evidence="6">FDAARGOS_1191</strain>
    </source>
</reference>
<dbReference type="InterPro" id="IPR022893">
    <property type="entry name" value="Shikimate_DH_fam"/>
</dbReference>
<accession>A0A7T4EE23</accession>
<dbReference type="OrthoDB" id="9776868at2"/>
<keyword evidence="5" id="KW-0560">Oxidoreductase</keyword>
<dbReference type="InterPro" id="IPR041121">
    <property type="entry name" value="SDH_C"/>
</dbReference>
<feature type="domain" description="Shikimate dehydrogenase substrate binding N-terminal" evidence="3">
    <location>
        <begin position="6"/>
        <end position="89"/>
    </location>
</feature>
<dbReference type="InterPro" id="IPR013708">
    <property type="entry name" value="Shikimate_DH-bd_N"/>
</dbReference>
<dbReference type="EMBL" id="CP069534">
    <property type="protein sequence ID" value="QRP69589.1"/>
    <property type="molecule type" value="Genomic_DNA"/>
</dbReference>
<dbReference type="Pfam" id="PF08501">
    <property type="entry name" value="Shikimate_dh_N"/>
    <property type="match status" value="1"/>
</dbReference>
<dbReference type="EC" id="1.1.1.25" evidence="5"/>
<protein>
    <submittedName>
        <fullName evidence="5">Shikimate dehydrogenase</fullName>
        <ecNumber evidence="5">1.1.1.25</ecNumber>
    </submittedName>
</protein>
<dbReference type="RefSeq" id="WP_005394083.1">
    <property type="nucleotide sequence ID" value="NZ_CP066007.1"/>
</dbReference>
<dbReference type="Pfam" id="PF18317">
    <property type="entry name" value="SDH_C"/>
    <property type="match status" value="1"/>
</dbReference>